<proteinExistence type="predicted"/>
<feature type="chain" id="PRO_5025503581" evidence="1">
    <location>
        <begin position="29"/>
        <end position="81"/>
    </location>
</feature>
<organism evidence="2 3">
    <name type="scientific">Lophiotrema nucula</name>
    <dbReference type="NCBI Taxonomy" id="690887"/>
    <lineage>
        <taxon>Eukaryota</taxon>
        <taxon>Fungi</taxon>
        <taxon>Dikarya</taxon>
        <taxon>Ascomycota</taxon>
        <taxon>Pezizomycotina</taxon>
        <taxon>Dothideomycetes</taxon>
        <taxon>Pleosporomycetidae</taxon>
        <taxon>Pleosporales</taxon>
        <taxon>Lophiotremataceae</taxon>
        <taxon>Lophiotrema</taxon>
    </lineage>
</organism>
<dbReference type="EMBL" id="ML977331">
    <property type="protein sequence ID" value="KAF2112311.1"/>
    <property type="molecule type" value="Genomic_DNA"/>
</dbReference>
<keyword evidence="1" id="KW-0732">Signal</keyword>
<sequence length="81" mass="9300">MPPTSLATRVRRLLVTFVALWLLFGSVAESTCAATCASVLFWIAEHYYERWAWGQVPAWAVWVDELGETVVLAYFELEEQF</sequence>
<evidence type="ECO:0000313" key="2">
    <source>
        <dbReference type="EMBL" id="KAF2112311.1"/>
    </source>
</evidence>
<evidence type="ECO:0000256" key="1">
    <source>
        <dbReference type="SAM" id="SignalP"/>
    </source>
</evidence>
<keyword evidence="3" id="KW-1185">Reference proteome</keyword>
<protein>
    <submittedName>
        <fullName evidence="2">Uncharacterized protein</fullName>
    </submittedName>
</protein>
<accession>A0A6A5Z1V2</accession>
<feature type="signal peptide" evidence="1">
    <location>
        <begin position="1"/>
        <end position="28"/>
    </location>
</feature>
<reference evidence="2" key="1">
    <citation type="journal article" date="2020" name="Stud. Mycol.">
        <title>101 Dothideomycetes genomes: a test case for predicting lifestyles and emergence of pathogens.</title>
        <authorList>
            <person name="Haridas S."/>
            <person name="Albert R."/>
            <person name="Binder M."/>
            <person name="Bloem J."/>
            <person name="Labutti K."/>
            <person name="Salamov A."/>
            <person name="Andreopoulos B."/>
            <person name="Baker S."/>
            <person name="Barry K."/>
            <person name="Bills G."/>
            <person name="Bluhm B."/>
            <person name="Cannon C."/>
            <person name="Castanera R."/>
            <person name="Culley D."/>
            <person name="Daum C."/>
            <person name="Ezra D."/>
            <person name="Gonzalez J."/>
            <person name="Henrissat B."/>
            <person name="Kuo A."/>
            <person name="Liang C."/>
            <person name="Lipzen A."/>
            <person name="Lutzoni F."/>
            <person name="Magnuson J."/>
            <person name="Mondo S."/>
            <person name="Nolan M."/>
            <person name="Ohm R."/>
            <person name="Pangilinan J."/>
            <person name="Park H.-J."/>
            <person name="Ramirez L."/>
            <person name="Alfaro M."/>
            <person name="Sun H."/>
            <person name="Tritt A."/>
            <person name="Yoshinaga Y."/>
            <person name="Zwiers L.-H."/>
            <person name="Turgeon B."/>
            <person name="Goodwin S."/>
            <person name="Spatafora J."/>
            <person name="Crous P."/>
            <person name="Grigoriev I."/>
        </authorList>
    </citation>
    <scope>NUCLEOTIDE SEQUENCE</scope>
    <source>
        <strain evidence="2">CBS 627.86</strain>
    </source>
</reference>
<gene>
    <name evidence="2" type="ORF">BDV96DRAFT_649111</name>
</gene>
<dbReference type="AlphaFoldDB" id="A0A6A5Z1V2"/>
<name>A0A6A5Z1V2_9PLEO</name>
<dbReference type="Proteomes" id="UP000799770">
    <property type="component" value="Unassembled WGS sequence"/>
</dbReference>
<evidence type="ECO:0000313" key="3">
    <source>
        <dbReference type="Proteomes" id="UP000799770"/>
    </source>
</evidence>